<dbReference type="GeneID" id="106663839"/>
<dbReference type="PANTHER" id="PTHR10075">
    <property type="entry name" value="BASIGIN RELATED"/>
    <property type="match status" value="1"/>
</dbReference>
<feature type="region of interest" description="Disordered" evidence="10">
    <location>
        <begin position="1782"/>
        <end position="1957"/>
    </location>
</feature>
<proteinExistence type="predicted"/>
<feature type="domain" description="Ig-like" evidence="13">
    <location>
        <begin position="1296"/>
        <end position="1383"/>
    </location>
</feature>
<evidence type="ECO:0000259" key="14">
    <source>
        <dbReference type="PROSITE" id="PS50853"/>
    </source>
</evidence>
<reference evidence="15" key="1">
    <citation type="submission" date="2022-01" db="UniProtKB">
        <authorList>
            <consortium name="EnsemblMetazoa"/>
        </authorList>
    </citation>
    <scope>IDENTIFICATION</scope>
</reference>
<feature type="transmembrane region" description="Helical" evidence="11">
    <location>
        <begin position="1609"/>
        <end position="1632"/>
    </location>
</feature>
<protein>
    <recommendedName>
        <fullName evidence="17">Down syndrome cell adhesion molecule-like protein Dscam2</fullName>
    </recommendedName>
</protein>
<dbReference type="SMART" id="SM00060">
    <property type="entry name" value="FN3"/>
    <property type="match status" value="6"/>
</dbReference>
<accession>A0A8I6TJV8</accession>
<dbReference type="CTD" id="35652"/>
<dbReference type="FunFam" id="2.60.40.10:FF:000310">
    <property type="entry name" value="Down syndrome cell adhesion molecule, isoform D"/>
    <property type="match status" value="1"/>
</dbReference>
<feature type="domain" description="Ig-like" evidence="13">
    <location>
        <begin position="514"/>
        <end position="598"/>
    </location>
</feature>
<dbReference type="InterPro" id="IPR021012">
    <property type="entry name" value="Dscam1_C"/>
</dbReference>
<feature type="compositionally biased region" description="Acidic residues" evidence="10">
    <location>
        <begin position="1824"/>
        <end position="1836"/>
    </location>
</feature>
<evidence type="ECO:0000256" key="7">
    <source>
        <dbReference type="ARBA" id="ARBA00023136"/>
    </source>
</evidence>
<dbReference type="GO" id="GO:0098632">
    <property type="term" value="F:cell-cell adhesion mediator activity"/>
    <property type="evidence" value="ECO:0007669"/>
    <property type="project" value="TreeGrafter"/>
</dbReference>
<dbReference type="FunFam" id="2.60.40.10:FF:000498">
    <property type="entry name" value="Down syndrome cell adhesion molecule, isoform J"/>
    <property type="match status" value="1"/>
</dbReference>
<feature type="domain" description="Fibronectin type-III" evidence="14">
    <location>
        <begin position="899"/>
        <end position="994"/>
    </location>
</feature>
<dbReference type="GO" id="GO:0005886">
    <property type="term" value="C:plasma membrane"/>
    <property type="evidence" value="ECO:0007669"/>
    <property type="project" value="TreeGrafter"/>
</dbReference>
<dbReference type="GO" id="GO:0007156">
    <property type="term" value="P:homophilic cell adhesion via plasma membrane adhesion molecules"/>
    <property type="evidence" value="ECO:0007669"/>
    <property type="project" value="TreeGrafter"/>
</dbReference>
<dbReference type="FunFam" id="2.60.40.10:FF:000017">
    <property type="entry name" value="Down syndrome cell adhesion molecule b"/>
    <property type="match status" value="2"/>
</dbReference>
<feature type="domain" description="Ig-like" evidence="13">
    <location>
        <begin position="798"/>
        <end position="890"/>
    </location>
</feature>
<dbReference type="InterPro" id="IPR036179">
    <property type="entry name" value="Ig-like_dom_sf"/>
</dbReference>
<organism evidence="15 16">
    <name type="scientific">Cimex lectularius</name>
    <name type="common">Bed bug</name>
    <name type="synonym">Acanthia lectularia</name>
    <dbReference type="NCBI Taxonomy" id="79782"/>
    <lineage>
        <taxon>Eukaryota</taxon>
        <taxon>Metazoa</taxon>
        <taxon>Ecdysozoa</taxon>
        <taxon>Arthropoda</taxon>
        <taxon>Hexapoda</taxon>
        <taxon>Insecta</taxon>
        <taxon>Pterygota</taxon>
        <taxon>Neoptera</taxon>
        <taxon>Paraneoptera</taxon>
        <taxon>Hemiptera</taxon>
        <taxon>Heteroptera</taxon>
        <taxon>Panheteroptera</taxon>
        <taxon>Cimicomorpha</taxon>
        <taxon>Cimicidae</taxon>
        <taxon>Cimex</taxon>
    </lineage>
</organism>
<dbReference type="PROSITE" id="PS50853">
    <property type="entry name" value="FN3"/>
    <property type="match status" value="6"/>
</dbReference>
<keyword evidence="8" id="KW-1015">Disulfide bond</keyword>
<feature type="domain" description="Fibronectin type-III" evidence="14">
    <location>
        <begin position="999"/>
        <end position="1099"/>
    </location>
</feature>
<keyword evidence="3 12" id="KW-0732">Signal</keyword>
<dbReference type="SUPFAM" id="SSF49265">
    <property type="entry name" value="Fibronectin type III"/>
    <property type="match status" value="3"/>
</dbReference>
<dbReference type="FunFam" id="2.60.40.10:FF:000308">
    <property type="entry name" value="Down syndrome cell adhesion molecule, isoform D"/>
    <property type="match status" value="1"/>
</dbReference>
<dbReference type="Pfam" id="PF07679">
    <property type="entry name" value="I-set"/>
    <property type="match status" value="5"/>
</dbReference>
<feature type="domain" description="Ig-like" evidence="13">
    <location>
        <begin position="232"/>
        <end position="324"/>
    </location>
</feature>
<evidence type="ECO:0000313" key="15">
    <source>
        <dbReference type="EnsemblMetazoa" id="XP_024082599.1"/>
    </source>
</evidence>
<dbReference type="Gene3D" id="2.60.40.10">
    <property type="entry name" value="Immunoglobulins"/>
    <property type="match status" value="16"/>
</dbReference>
<dbReference type="GO" id="GO:0042802">
    <property type="term" value="F:identical protein binding"/>
    <property type="evidence" value="ECO:0007669"/>
    <property type="project" value="UniProtKB-ARBA"/>
</dbReference>
<evidence type="ECO:0000256" key="4">
    <source>
        <dbReference type="ARBA" id="ARBA00022737"/>
    </source>
</evidence>
<dbReference type="CDD" id="cd20958">
    <property type="entry name" value="IgI_5_Dscam"/>
    <property type="match status" value="1"/>
</dbReference>
<dbReference type="EnsemblMetazoa" id="XM_024226831.1">
    <property type="protein sequence ID" value="XP_024082599.1"/>
    <property type="gene ID" value="LOC106663839"/>
</dbReference>
<dbReference type="InterPro" id="IPR056754">
    <property type="entry name" value="DSCAM/DSCAML_C"/>
</dbReference>
<evidence type="ECO:0000256" key="9">
    <source>
        <dbReference type="ARBA" id="ARBA00023319"/>
    </source>
</evidence>
<keyword evidence="16" id="KW-1185">Reference proteome</keyword>
<evidence type="ECO:0000256" key="1">
    <source>
        <dbReference type="ARBA" id="ARBA00004167"/>
    </source>
</evidence>
<dbReference type="FunFam" id="2.60.40.10:FF:000324">
    <property type="entry name" value="Down syndrome cell adhesion molecule, isoform D"/>
    <property type="match status" value="1"/>
</dbReference>
<feature type="domain" description="Fibronectin type-III" evidence="14">
    <location>
        <begin position="1488"/>
        <end position="1583"/>
    </location>
</feature>
<dbReference type="FunFam" id="2.60.40.10:FF:000394">
    <property type="entry name" value="Down syndrome cell adhesion molecule, isoform J"/>
    <property type="match status" value="1"/>
</dbReference>
<feature type="signal peptide" evidence="12">
    <location>
        <begin position="1"/>
        <end position="17"/>
    </location>
</feature>
<evidence type="ECO:0000256" key="8">
    <source>
        <dbReference type="ARBA" id="ARBA00023157"/>
    </source>
</evidence>
<evidence type="ECO:0000256" key="3">
    <source>
        <dbReference type="ARBA" id="ARBA00022729"/>
    </source>
</evidence>
<feature type="compositionally biased region" description="Polar residues" evidence="10">
    <location>
        <begin position="1911"/>
        <end position="1924"/>
    </location>
</feature>
<evidence type="ECO:0000256" key="2">
    <source>
        <dbReference type="ARBA" id="ARBA00022692"/>
    </source>
</evidence>
<feature type="domain" description="Fibronectin type-III" evidence="14">
    <location>
        <begin position="1104"/>
        <end position="1200"/>
    </location>
</feature>
<dbReference type="Pfam" id="PF00041">
    <property type="entry name" value="fn3"/>
    <property type="match status" value="5"/>
</dbReference>
<dbReference type="InterPro" id="IPR003961">
    <property type="entry name" value="FN3_dom"/>
</dbReference>
<dbReference type="CDD" id="cd00063">
    <property type="entry name" value="FN3"/>
    <property type="match status" value="6"/>
</dbReference>
<dbReference type="InterPro" id="IPR013098">
    <property type="entry name" value="Ig_I-set"/>
</dbReference>
<dbReference type="FunFam" id="2.60.40.10:FF:000719">
    <property type="entry name" value="nephrin isoform X1"/>
    <property type="match status" value="1"/>
</dbReference>
<keyword evidence="2 11" id="KW-0812">Transmembrane</keyword>
<dbReference type="Pfam" id="PF12355">
    <property type="entry name" value="Dscam_C"/>
    <property type="match status" value="1"/>
</dbReference>
<dbReference type="GO" id="GO:0007411">
    <property type="term" value="P:axon guidance"/>
    <property type="evidence" value="ECO:0007669"/>
    <property type="project" value="TreeGrafter"/>
</dbReference>
<dbReference type="SMART" id="SM00409">
    <property type="entry name" value="IG"/>
    <property type="match status" value="10"/>
</dbReference>
<feature type="chain" id="PRO_5035248674" description="Down syndrome cell adhesion molecule-like protein Dscam2" evidence="12">
    <location>
        <begin position="18"/>
        <end position="1957"/>
    </location>
</feature>
<sequence>MWLPSALLFGLFAFGWCDDTTVGPMFIKEPPNRVDFSNTTGTVIECSARGNPTPDIIWIRSDGTAVGDVPGLRQVLGNGNLVFPPFRAEDYRQEVHAQVYICLAKNSVGSIHSRDVNVRAVVNQYYDAEVVSEYVIRGNTAVIKCNIPSFVADFVRVESWVATDGTVYTPSTNFDGKYLVLPSGELHIKDVGPEDGHKSYQCRTKHRLTGETRLSATKGRLVITEPVGTKSPKFSSEARLIWFNKVAKTNFALLCEAQAFPVPRFKWYKFVEGTSRKQAVVMSDRIKQVSGTLIIREAKVEDSGKYLCVVNNSVGGESVETVLTVTAPLVAGVEPSVQTVDFGRPALLTCNYEGNPVKTISWLKDGKILQGHNGPVLKIESVRKEDKGMYQCFVRNEQESAQSSAELKLGSRFEPPLITEGFASKTLEAGPSVYFKCVGKGNPIPEISWYLDGKKLTSADRIQVGQHITSNTNVVSYLNITSVHTNDGGLYKCVASSIVGTVEHAERLNVYGLPFVRPMEKKAIVAGETLIVTCPVAGFPIEQIQWERDGRVLPINRKQKVFANGTLIIENVERLSDQATYTCVAKNSQGYSSRGTLEVQVMVPPKILPFHFGDEPFAEGESVSMQCSVSTGDLPINITWQFNNKSLNFDDVSVSPFGKKASAISIDQVTWKHVGNYTCLGSNRAGQSSHTAELLVNVPPRWIIEPTDKAFAQGSDAKVECKADGFPKPSVTWKRASGDSPGDYKDLKPNNPDVKVDDGTLYIHNIQKTNEGYYLCEAVNGIGSGLSAVIMISVQAPPQFETKMKNQTARIDESTVLQCEAKGEKPIGILWNMNNKRLDPKSDIRYTIREEILPHGVVSDLSIRTTGREDSALFTCVATNSFGSDDTSINLIVQEIPEAPHALKVLDKSGRTVQLAWAAPYDGNSPITRYVIEYKVSKGTWDADVVRVDVPGQQTTSGVFSLNPATTYHMRVVAENEVGTSEHSEPVTIITAEEAPSGSPTNIKVEAVDQVTLKVTWSPPERDSWNGEIQGYYVGYKLSDSDKPYLFETVEFSKEEGKQHHLMISNLKTYTQYSVVVQAFNKLGAGPMSEETKQYTAEGIPDEPPHEVTCTTLTSQTIRISWVSPAPETANGIIKGYKVIYGPSDTWYDEKSKDSKITASSETIIHGLKKYTNYSMQVLAFTSGGDGVKSTPIHCQTEQDVPDSPTAVKALAMSDESILISWKPPSQPNGIISQYTVYFKEDPDSGNAVPKSQKMPAFQMTYEASGLNKDGKYEFWVTASTNIGEGQPSKSVILSPSVKVPARIASFDGKFTATYKEDVKLPCLAVGKPTPDIKWKVKGISFETNDRMQQLPEGSLLIKSVTRADAGEYSCTVENNFGQDSVTHHLIILAPPHMPQVTLQSTTTNSITMKIKPNAADTEPIHGYTVKYKPEFGDWETMQLLPTIHKFTLENLWCGSRYMVSVTAYNSIGTGDESDILNTRTKGSKPIIPEASRFIEVSTNSITLHLSTWSDGGCPMLYFVVEHKKKMSTEWNQVSNNVKPGGNFVVLDLDPASWYNLRVTAHNNAGFAVAEYEFATLTITGGTVSPPKRGVQDVHHYFPWIPKWIDLNVVVPAGATIIVIFVGIIVICVALARRSRGPPSTRLRDDIVYNQSMVGGNTIDKRCPDLHDELGYIPPPNRKLPPVPGSNYNTCERIKRGTGIRRAGLCSGHSTWDPRRHMYEELASHTPCRGRLPRCPGSDETMYHRAGMDDDICPYATFHLLGFREEMDPSKAMQFQTFPHQNGHCGTLGPGGVGTNVHHRSGSQSMPRNGRYSRVGPNSTFSPEYDDPANCTEDDPYGSQYTPYGAPYDHYSSRNSLGRRSVGSARNLTLAGSPEPPPPPPRNHDANSSANDSKESNEMSEAECDRDMANRNYQVSTRNNSKDGMTTEEMRKLIERNEGGPQQFQNGGLTAYDTVAV</sequence>
<feature type="domain" description="Ig-like" evidence="13">
    <location>
        <begin position="328"/>
        <end position="408"/>
    </location>
</feature>
<dbReference type="GO" id="GO:0030424">
    <property type="term" value="C:axon"/>
    <property type="evidence" value="ECO:0007669"/>
    <property type="project" value="TreeGrafter"/>
</dbReference>
<dbReference type="InterPro" id="IPR003599">
    <property type="entry name" value="Ig_sub"/>
</dbReference>
<name>A0A8I6TJV8_CIMLE</name>
<dbReference type="SUPFAM" id="SSF48726">
    <property type="entry name" value="Immunoglobulin"/>
    <property type="match status" value="10"/>
</dbReference>
<feature type="domain" description="Ig-like" evidence="13">
    <location>
        <begin position="415"/>
        <end position="509"/>
    </location>
</feature>
<keyword evidence="5" id="KW-0130">Cell adhesion</keyword>
<feature type="domain" description="Ig-like" evidence="13">
    <location>
        <begin position="24"/>
        <end position="117"/>
    </location>
</feature>
<dbReference type="OrthoDB" id="5982258at2759"/>
<dbReference type="FunFam" id="2.60.40.10:FF:000410">
    <property type="entry name" value="Down syndrome cell adhesion molecule, isoform H"/>
    <property type="match status" value="1"/>
</dbReference>
<evidence type="ECO:0000256" key="12">
    <source>
        <dbReference type="SAM" id="SignalP"/>
    </source>
</evidence>
<evidence type="ECO:0008006" key="17">
    <source>
        <dbReference type="Google" id="ProtNLM"/>
    </source>
</evidence>
<evidence type="ECO:0000256" key="6">
    <source>
        <dbReference type="ARBA" id="ARBA00022989"/>
    </source>
</evidence>
<evidence type="ECO:0000256" key="5">
    <source>
        <dbReference type="ARBA" id="ARBA00022889"/>
    </source>
</evidence>
<evidence type="ECO:0000256" key="10">
    <source>
        <dbReference type="SAM" id="MobiDB-lite"/>
    </source>
</evidence>
<dbReference type="FunFam" id="2.60.40.10:FF:000230">
    <property type="entry name" value="Down syndrome cell adhesion molecule, isoform D"/>
    <property type="match status" value="1"/>
</dbReference>
<dbReference type="FunFam" id="2.60.40.10:FF:000311">
    <property type="entry name" value="Down syndrome cell adhesion molecule, isoform D"/>
    <property type="match status" value="1"/>
</dbReference>
<feature type="compositionally biased region" description="Basic and acidic residues" evidence="10">
    <location>
        <begin position="1928"/>
        <end position="1938"/>
    </location>
</feature>
<dbReference type="GO" id="GO:0070593">
    <property type="term" value="P:dendrite self-avoidance"/>
    <property type="evidence" value="ECO:0007669"/>
    <property type="project" value="TreeGrafter"/>
</dbReference>
<dbReference type="SMART" id="SM00408">
    <property type="entry name" value="IGc2"/>
    <property type="match status" value="9"/>
</dbReference>
<feature type="domain" description="Fibronectin type-III" evidence="14">
    <location>
        <begin position="1391"/>
        <end position="1484"/>
    </location>
</feature>
<feature type="domain" description="Fibronectin type-III" evidence="14">
    <location>
        <begin position="1204"/>
        <end position="1301"/>
    </location>
</feature>
<evidence type="ECO:0000259" key="13">
    <source>
        <dbReference type="PROSITE" id="PS50835"/>
    </source>
</evidence>
<feature type="domain" description="Ig-like" evidence="13">
    <location>
        <begin position="605"/>
        <end position="697"/>
    </location>
</feature>
<keyword evidence="4" id="KW-0677">Repeat</keyword>
<dbReference type="InterPro" id="IPR036116">
    <property type="entry name" value="FN3_sf"/>
</dbReference>
<dbReference type="PANTHER" id="PTHR10075:SF53">
    <property type="entry name" value="DOWN SYNDROME CELL ADHESION MOLECULE 1, ISOFORM BQ"/>
    <property type="match status" value="1"/>
</dbReference>
<dbReference type="InterPro" id="IPR007110">
    <property type="entry name" value="Ig-like_dom"/>
</dbReference>
<evidence type="ECO:0000313" key="16">
    <source>
        <dbReference type="Proteomes" id="UP000494040"/>
    </source>
</evidence>
<keyword evidence="7 11" id="KW-0472">Membrane</keyword>
<evidence type="ECO:0000256" key="11">
    <source>
        <dbReference type="SAM" id="Phobius"/>
    </source>
</evidence>
<dbReference type="PROSITE" id="PS50835">
    <property type="entry name" value="IG_LIKE"/>
    <property type="match status" value="9"/>
</dbReference>
<feature type="compositionally biased region" description="Basic and acidic residues" evidence="10">
    <location>
        <begin position="1892"/>
        <end position="1909"/>
    </location>
</feature>
<keyword evidence="6 11" id="KW-1133">Transmembrane helix</keyword>
<dbReference type="InterPro" id="IPR013783">
    <property type="entry name" value="Ig-like_fold"/>
</dbReference>
<dbReference type="Pfam" id="PF13927">
    <property type="entry name" value="Ig_3"/>
    <property type="match status" value="3"/>
</dbReference>
<dbReference type="Pfam" id="PF25059">
    <property type="entry name" value="FN3_DSCAM-DSCAML_C"/>
    <property type="match status" value="1"/>
</dbReference>
<dbReference type="FunFam" id="2.60.40.10:FF:000093">
    <property type="entry name" value="Down syndrome cell adhesion molecule, isoform B"/>
    <property type="match status" value="1"/>
</dbReference>
<dbReference type="RefSeq" id="XP_024082599.1">
    <property type="nucleotide sequence ID" value="XM_024226831.1"/>
</dbReference>
<comment type="subcellular location">
    <subcellularLocation>
        <location evidence="1">Membrane</location>
        <topology evidence="1">Single-pass membrane protein</topology>
    </subcellularLocation>
</comment>
<feature type="domain" description="Ig-like" evidence="13">
    <location>
        <begin position="700"/>
        <end position="793"/>
    </location>
</feature>
<dbReference type="InterPro" id="IPR003598">
    <property type="entry name" value="Ig_sub2"/>
</dbReference>
<keyword evidence="9" id="KW-0393">Immunoglobulin domain</keyword>
<dbReference type="Proteomes" id="UP000494040">
    <property type="component" value="Unassembled WGS sequence"/>
</dbReference>